<sequence>MGTMKMLLDIALNQGQGALRLFPTWVPRSFCIPGKRLKLHPDDYYAFGVHRGGIDERWFASTVQADNGPETLPDEGLSYIYIEDGGKAEKILLRDAIELAGEVIVGKAMMEKYGGWPVFAKFFDNMNPLFHHVHHDDEKARQVGRLGKPEGYYFPPQLNNHGGYFPYTFFGLNPGTKKEDVLRCLEMWDKGDNGILYLSRAYKLKPGTGWIVQPGILHAPGSLLTYEPQKASDVFAPFQNIVWDRFIPWDLVVKDVPPEHKNDLEYIVSLLDWEANTDPDFFAHHYLEPKPVRPLEEMRAEGYEEYYVVYGSEDFFAKELTVFPGRSVTIREDGPYGVIVVQGHGRFGVLDIEAPTLIRFGEMTRDELFVTYEAARSGVTIVNESATENLVMLKHFGPKVE</sequence>
<dbReference type="AlphaFoldDB" id="A0A7V3YG00"/>
<dbReference type="EMBL" id="DTFV01000049">
    <property type="protein sequence ID" value="HGI30336.1"/>
    <property type="molecule type" value="Genomic_DNA"/>
</dbReference>
<organism evidence="1">
    <name type="scientific">Candidatus Caldatribacterium californiense</name>
    <dbReference type="NCBI Taxonomy" id="1454726"/>
    <lineage>
        <taxon>Bacteria</taxon>
        <taxon>Pseudomonadati</taxon>
        <taxon>Atribacterota</taxon>
        <taxon>Atribacteria</taxon>
        <taxon>Atribacterales</taxon>
        <taxon>Candidatus Caldatribacteriaceae</taxon>
        <taxon>Candidatus Caldatribacterium</taxon>
    </lineage>
</organism>
<dbReference type="InterPro" id="IPR014710">
    <property type="entry name" value="RmlC-like_jellyroll"/>
</dbReference>
<evidence type="ECO:0000313" key="1">
    <source>
        <dbReference type="EMBL" id="HGI30336.1"/>
    </source>
</evidence>
<gene>
    <name evidence="1" type="ORF">ENV30_03375</name>
</gene>
<comment type="caution">
    <text evidence="1">The sequence shown here is derived from an EMBL/GenBank/DDBJ whole genome shotgun (WGS) entry which is preliminary data.</text>
</comment>
<evidence type="ECO:0008006" key="2">
    <source>
        <dbReference type="Google" id="ProtNLM"/>
    </source>
</evidence>
<reference evidence="1" key="1">
    <citation type="journal article" date="2020" name="mSystems">
        <title>Genome- and Community-Level Interaction Insights into Carbon Utilization and Element Cycling Functions of Hydrothermarchaeota in Hydrothermal Sediment.</title>
        <authorList>
            <person name="Zhou Z."/>
            <person name="Liu Y."/>
            <person name="Xu W."/>
            <person name="Pan J."/>
            <person name="Luo Z.H."/>
            <person name="Li M."/>
        </authorList>
    </citation>
    <scope>NUCLEOTIDE SEQUENCE [LARGE SCALE GENOMIC DNA]</scope>
    <source>
        <strain evidence="1">SpSt-747</strain>
    </source>
</reference>
<accession>A0A7V3YG00</accession>
<dbReference type="Gene3D" id="2.60.120.10">
    <property type="entry name" value="Jelly Rolls"/>
    <property type="match status" value="1"/>
</dbReference>
<dbReference type="SUPFAM" id="SSF51182">
    <property type="entry name" value="RmlC-like cupins"/>
    <property type="match status" value="1"/>
</dbReference>
<dbReference type="InterPro" id="IPR011051">
    <property type="entry name" value="RmlC_Cupin_sf"/>
</dbReference>
<protein>
    <recommendedName>
        <fullName evidence="2">Mannose-6-phosphate isomerase</fullName>
    </recommendedName>
</protein>
<name>A0A7V3YG00_9BACT</name>
<proteinExistence type="predicted"/>